<dbReference type="EMBL" id="KB446575">
    <property type="protein sequence ID" value="EME76787.1"/>
    <property type="molecule type" value="Genomic_DNA"/>
</dbReference>
<organism evidence="1 2">
    <name type="scientific">Pseudocercospora fijiensis (strain CIRAD86)</name>
    <name type="common">Black leaf streak disease fungus</name>
    <name type="synonym">Mycosphaerella fijiensis</name>
    <dbReference type="NCBI Taxonomy" id="383855"/>
    <lineage>
        <taxon>Eukaryota</taxon>
        <taxon>Fungi</taxon>
        <taxon>Dikarya</taxon>
        <taxon>Ascomycota</taxon>
        <taxon>Pezizomycotina</taxon>
        <taxon>Dothideomycetes</taxon>
        <taxon>Dothideomycetidae</taxon>
        <taxon>Mycosphaerellales</taxon>
        <taxon>Mycosphaerellaceae</taxon>
        <taxon>Pseudocercospora</taxon>
    </lineage>
</organism>
<keyword evidence="2" id="KW-1185">Reference proteome</keyword>
<dbReference type="VEuPathDB" id="FungiDB:MYCFIDRAFT_84774"/>
<name>M3AH22_PSEFD</name>
<accession>M3AH22</accession>
<reference evidence="1 2" key="1">
    <citation type="journal article" date="2012" name="PLoS Pathog.">
        <title>Diverse lifestyles and strategies of plant pathogenesis encoded in the genomes of eighteen Dothideomycetes fungi.</title>
        <authorList>
            <person name="Ohm R.A."/>
            <person name="Feau N."/>
            <person name="Henrissat B."/>
            <person name="Schoch C.L."/>
            <person name="Horwitz B.A."/>
            <person name="Barry K.W."/>
            <person name="Condon B.J."/>
            <person name="Copeland A.C."/>
            <person name="Dhillon B."/>
            <person name="Glaser F."/>
            <person name="Hesse C.N."/>
            <person name="Kosti I."/>
            <person name="LaButti K."/>
            <person name="Lindquist E.A."/>
            <person name="Lucas S."/>
            <person name="Salamov A.A."/>
            <person name="Bradshaw R.E."/>
            <person name="Ciuffetti L."/>
            <person name="Hamelin R.C."/>
            <person name="Kema G.H.J."/>
            <person name="Lawrence C."/>
            <person name="Scott J.A."/>
            <person name="Spatafora J.W."/>
            <person name="Turgeon B.G."/>
            <person name="de Wit P.J.G.M."/>
            <person name="Zhong S."/>
            <person name="Goodwin S.B."/>
            <person name="Grigoriev I.V."/>
        </authorList>
    </citation>
    <scope>NUCLEOTIDE SEQUENCE [LARGE SCALE GENOMIC DNA]</scope>
    <source>
        <strain evidence="1 2">CIRAD86</strain>
    </source>
</reference>
<dbReference type="GeneID" id="19342251"/>
<dbReference type="AlphaFoldDB" id="M3AH22"/>
<sequence length="145" mass="16801">MSPPFRDQVEGQNSRKLSLGILGLQRRQHSCRSAVARFRRSETTSNPHSATLTRMQKPTDIFDSQRELPEIIPDMETCLRAIMHARQIAFRLLSRGRNACRLFKRSRSPAWSDFVYGNLGSCSADRSYLDQYHPHDPILMWIQEP</sequence>
<proteinExistence type="predicted"/>
<dbReference type="RefSeq" id="XP_007932632.1">
    <property type="nucleotide sequence ID" value="XM_007934441.1"/>
</dbReference>
<evidence type="ECO:0000313" key="1">
    <source>
        <dbReference type="EMBL" id="EME76787.1"/>
    </source>
</evidence>
<evidence type="ECO:0000313" key="2">
    <source>
        <dbReference type="Proteomes" id="UP000016932"/>
    </source>
</evidence>
<dbReference type="Proteomes" id="UP000016932">
    <property type="component" value="Unassembled WGS sequence"/>
</dbReference>
<gene>
    <name evidence="1" type="ORF">MYCFIDRAFT_84774</name>
</gene>
<dbReference type="HOGENOM" id="CLU_1787660_0_0_1"/>
<protein>
    <submittedName>
        <fullName evidence="1">Uncharacterized protein</fullName>
    </submittedName>
</protein>
<dbReference type="KEGG" id="pfj:MYCFIDRAFT_84774"/>